<evidence type="ECO:0000313" key="2">
    <source>
        <dbReference type="EMBL" id="KAH6884604.1"/>
    </source>
</evidence>
<evidence type="ECO:0000256" key="1">
    <source>
        <dbReference type="SAM" id="SignalP"/>
    </source>
</evidence>
<evidence type="ECO:0000313" key="3">
    <source>
        <dbReference type="Proteomes" id="UP000777438"/>
    </source>
</evidence>
<comment type="caution">
    <text evidence="2">The sequence shown here is derived from an EMBL/GenBank/DDBJ whole genome shotgun (WGS) entry which is preliminary data.</text>
</comment>
<keyword evidence="1" id="KW-0732">Signal</keyword>
<dbReference type="OrthoDB" id="4825549at2759"/>
<feature type="signal peptide" evidence="1">
    <location>
        <begin position="1"/>
        <end position="19"/>
    </location>
</feature>
<name>A0A9P8W1K5_9HYPO</name>
<gene>
    <name evidence="2" type="ORF">B0T10DRAFT_493468</name>
</gene>
<dbReference type="AlphaFoldDB" id="A0A9P8W1K5"/>
<protein>
    <submittedName>
        <fullName evidence="2">Uncharacterized protein</fullName>
    </submittedName>
</protein>
<keyword evidence="3" id="KW-1185">Reference proteome</keyword>
<accession>A0A9P8W1K5</accession>
<proteinExistence type="predicted"/>
<sequence>MQLSTLLLYITASISLTSAIAIPEAGDSTQHLQKRACFKTGENFGNQRDLAQDKARFACNKHFKGNWKKRETVVKCYDLGSSGKSVLLTVGLTGPNAGSTRYLDPDECFSGLSSEILNCGKGGDTTYGNWRYRADPNSGGC</sequence>
<dbReference type="EMBL" id="JAGPYM010000020">
    <property type="protein sequence ID" value="KAH6884604.1"/>
    <property type="molecule type" value="Genomic_DNA"/>
</dbReference>
<feature type="chain" id="PRO_5040508267" evidence="1">
    <location>
        <begin position="20"/>
        <end position="141"/>
    </location>
</feature>
<dbReference type="Proteomes" id="UP000777438">
    <property type="component" value="Unassembled WGS sequence"/>
</dbReference>
<organism evidence="2 3">
    <name type="scientific">Thelonectria olida</name>
    <dbReference type="NCBI Taxonomy" id="1576542"/>
    <lineage>
        <taxon>Eukaryota</taxon>
        <taxon>Fungi</taxon>
        <taxon>Dikarya</taxon>
        <taxon>Ascomycota</taxon>
        <taxon>Pezizomycotina</taxon>
        <taxon>Sordariomycetes</taxon>
        <taxon>Hypocreomycetidae</taxon>
        <taxon>Hypocreales</taxon>
        <taxon>Nectriaceae</taxon>
        <taxon>Thelonectria</taxon>
    </lineage>
</organism>
<reference evidence="2 3" key="1">
    <citation type="journal article" date="2021" name="Nat. Commun.">
        <title>Genetic determinants of endophytism in the Arabidopsis root mycobiome.</title>
        <authorList>
            <person name="Mesny F."/>
            <person name="Miyauchi S."/>
            <person name="Thiergart T."/>
            <person name="Pickel B."/>
            <person name="Atanasova L."/>
            <person name="Karlsson M."/>
            <person name="Huettel B."/>
            <person name="Barry K.W."/>
            <person name="Haridas S."/>
            <person name="Chen C."/>
            <person name="Bauer D."/>
            <person name="Andreopoulos W."/>
            <person name="Pangilinan J."/>
            <person name="LaButti K."/>
            <person name="Riley R."/>
            <person name="Lipzen A."/>
            <person name="Clum A."/>
            <person name="Drula E."/>
            <person name="Henrissat B."/>
            <person name="Kohler A."/>
            <person name="Grigoriev I.V."/>
            <person name="Martin F.M."/>
            <person name="Hacquard S."/>
        </authorList>
    </citation>
    <scope>NUCLEOTIDE SEQUENCE [LARGE SCALE GENOMIC DNA]</scope>
    <source>
        <strain evidence="2 3">MPI-CAGE-CH-0241</strain>
    </source>
</reference>